<evidence type="ECO:0000259" key="5">
    <source>
        <dbReference type="PROSITE" id="PS50112"/>
    </source>
</evidence>
<dbReference type="GO" id="GO:0004888">
    <property type="term" value="F:transmembrane signaling receptor activity"/>
    <property type="evidence" value="ECO:0007669"/>
    <property type="project" value="InterPro"/>
</dbReference>
<dbReference type="InterPro" id="IPR001610">
    <property type="entry name" value="PAC"/>
</dbReference>
<dbReference type="GO" id="GO:0005886">
    <property type="term" value="C:plasma membrane"/>
    <property type="evidence" value="ECO:0007669"/>
    <property type="project" value="TreeGrafter"/>
</dbReference>
<dbReference type="InterPro" id="IPR004090">
    <property type="entry name" value="Chemotax_Me-accpt_rcpt"/>
</dbReference>
<dbReference type="PANTHER" id="PTHR43531:SF14">
    <property type="entry name" value="METHYL-ACCEPTING CHEMOTAXIS PROTEIN I-RELATED"/>
    <property type="match status" value="1"/>
</dbReference>
<dbReference type="InterPro" id="IPR035965">
    <property type="entry name" value="PAS-like_dom_sf"/>
</dbReference>
<organism evidence="7 8">
    <name type="scientific">Robbsia andropogonis</name>
    <dbReference type="NCBI Taxonomy" id="28092"/>
    <lineage>
        <taxon>Bacteria</taxon>
        <taxon>Pseudomonadati</taxon>
        <taxon>Pseudomonadota</taxon>
        <taxon>Betaproteobacteria</taxon>
        <taxon>Burkholderiales</taxon>
        <taxon>Burkholderiaceae</taxon>
        <taxon>Robbsia</taxon>
    </lineage>
</organism>
<dbReference type="SMART" id="SM00283">
    <property type="entry name" value="MA"/>
    <property type="match status" value="1"/>
</dbReference>
<dbReference type="SUPFAM" id="SSF55785">
    <property type="entry name" value="PYP-like sensor domain (PAS domain)"/>
    <property type="match status" value="2"/>
</dbReference>
<evidence type="ECO:0000256" key="3">
    <source>
        <dbReference type="PROSITE-ProRule" id="PRU00284"/>
    </source>
</evidence>
<dbReference type="SMART" id="SM00086">
    <property type="entry name" value="PAC"/>
    <property type="match status" value="2"/>
</dbReference>
<evidence type="ECO:0000259" key="6">
    <source>
        <dbReference type="PROSITE" id="PS50113"/>
    </source>
</evidence>
<evidence type="ECO:0000313" key="7">
    <source>
        <dbReference type="EMBL" id="KKB61707.1"/>
    </source>
</evidence>
<accession>A0A0F5JWS0</accession>
<evidence type="ECO:0000259" key="4">
    <source>
        <dbReference type="PROSITE" id="PS50111"/>
    </source>
</evidence>
<keyword evidence="8" id="KW-1185">Reference proteome</keyword>
<reference evidence="7 8" key="1">
    <citation type="submission" date="2015-03" db="EMBL/GenBank/DDBJ databases">
        <title>Draft Genome Sequence of Burkholderia andropogonis type strain ICMP2807, isolated from Sorghum bicolor.</title>
        <authorList>
            <person name="Lopes-Santos L."/>
            <person name="Castro D.B."/>
            <person name="Ottoboni L.M."/>
            <person name="Park D."/>
            <person name="Weirc B.S."/>
            <person name="Destefano S.A."/>
        </authorList>
    </citation>
    <scope>NUCLEOTIDE SEQUENCE [LARGE SCALE GENOMIC DNA]</scope>
    <source>
        <strain evidence="7 8">ICMP2807</strain>
    </source>
</reference>
<dbReference type="Pfam" id="PF00015">
    <property type="entry name" value="MCPsignal"/>
    <property type="match status" value="1"/>
</dbReference>
<feature type="domain" description="PAC" evidence="6">
    <location>
        <begin position="78"/>
        <end position="133"/>
    </location>
</feature>
<dbReference type="InterPro" id="IPR000700">
    <property type="entry name" value="PAS-assoc_C"/>
</dbReference>
<evidence type="ECO:0008006" key="9">
    <source>
        <dbReference type="Google" id="ProtNLM"/>
    </source>
</evidence>
<dbReference type="InterPro" id="IPR051310">
    <property type="entry name" value="MCP_chemotaxis"/>
</dbReference>
<evidence type="ECO:0000256" key="2">
    <source>
        <dbReference type="ARBA" id="ARBA00029447"/>
    </source>
</evidence>
<gene>
    <name evidence="7" type="ORF">WM40_21610</name>
</gene>
<dbReference type="STRING" id="28092.WM40_21610"/>
<comment type="caution">
    <text evidence="7">The sequence shown here is derived from an EMBL/GenBank/DDBJ whole genome shotgun (WGS) entry which is preliminary data.</text>
</comment>
<dbReference type="PROSITE" id="PS50113">
    <property type="entry name" value="PAC"/>
    <property type="match status" value="2"/>
</dbReference>
<dbReference type="AlphaFoldDB" id="A0A0F5JWS0"/>
<dbReference type="GO" id="GO:0006935">
    <property type="term" value="P:chemotaxis"/>
    <property type="evidence" value="ECO:0007669"/>
    <property type="project" value="InterPro"/>
</dbReference>
<feature type="domain" description="Methyl-accepting transducer" evidence="4">
    <location>
        <begin position="238"/>
        <end position="437"/>
    </location>
</feature>
<comment type="similarity">
    <text evidence="2">Belongs to the methyl-accepting chemotaxis (MCP) protein family.</text>
</comment>
<dbReference type="Gene3D" id="3.30.450.20">
    <property type="entry name" value="PAS domain"/>
    <property type="match status" value="2"/>
</dbReference>
<dbReference type="PATRIC" id="fig|28092.6.peg.5086"/>
<dbReference type="InterPro" id="IPR004089">
    <property type="entry name" value="MCPsignal_dom"/>
</dbReference>
<dbReference type="Gene3D" id="1.10.287.950">
    <property type="entry name" value="Methyl-accepting chemotaxis protein"/>
    <property type="match status" value="1"/>
</dbReference>
<dbReference type="NCBIfam" id="TIGR00229">
    <property type="entry name" value="sensory_box"/>
    <property type="match status" value="2"/>
</dbReference>
<dbReference type="GO" id="GO:0007165">
    <property type="term" value="P:signal transduction"/>
    <property type="evidence" value="ECO:0007669"/>
    <property type="project" value="UniProtKB-KW"/>
</dbReference>
<feature type="domain" description="PAS" evidence="5">
    <location>
        <begin position="148"/>
        <end position="186"/>
    </location>
</feature>
<feature type="domain" description="PAS" evidence="5">
    <location>
        <begin position="22"/>
        <end position="52"/>
    </location>
</feature>
<dbReference type="InterPro" id="IPR013655">
    <property type="entry name" value="PAS_fold_3"/>
</dbReference>
<dbReference type="Proteomes" id="UP000033618">
    <property type="component" value="Unassembled WGS sequence"/>
</dbReference>
<dbReference type="SMART" id="SM00091">
    <property type="entry name" value="PAS"/>
    <property type="match status" value="2"/>
</dbReference>
<evidence type="ECO:0000256" key="1">
    <source>
        <dbReference type="ARBA" id="ARBA00022481"/>
    </source>
</evidence>
<evidence type="ECO:0000313" key="8">
    <source>
        <dbReference type="Proteomes" id="UP000033618"/>
    </source>
</evidence>
<name>A0A0F5JWS0_9BURK</name>
<dbReference type="EMBL" id="LAQU01000034">
    <property type="protein sequence ID" value="KKB61707.1"/>
    <property type="molecule type" value="Genomic_DNA"/>
</dbReference>
<sequence length="437" mass="48221">MGSHSVDDLTGQVAAIDKSQSVVEFSLDGRILDANENFCRLSGYSRKFLIGKHHRIFVEPAMRASAEDRRFWDKLGRGEFDAGIYKRLAADGREMWLQATYNPLLDTYGRPFKVVKYATDITEEHERTAELDGQIAAIRKAQLVAEFDLDGNVLTANDNFLRTFGYRMEELHGTHHRRLVAPMDRENAEYQRFWEKLGQGEYDAGCYPRVSKSGRTVWLQATYNPIFDCNGRPFKVIKYATDVTEQTVATRTLQDAVLKLSAALRTSAANAKEASNMAQDASEVALRGGQVMDEVIESMREVKESAEVISSIVNVIDDIAFQTNLLALNASIEAAWAGEQGKGFAGVANEVRALAQRSADSAKEVRDRISNSVEQVGVNAQRVAAAGETMFEIVGSVERVTGKLGEIRNASLAQSAGMHALHAVVARLPHAHNDHAA</sequence>
<protein>
    <recommendedName>
        <fullName evidence="9">Chemotaxis protein</fullName>
    </recommendedName>
</protein>
<dbReference type="PRINTS" id="PR00260">
    <property type="entry name" value="CHEMTRNSDUCR"/>
</dbReference>
<feature type="domain" description="PAC" evidence="6">
    <location>
        <begin position="200"/>
        <end position="255"/>
    </location>
</feature>
<keyword evidence="1" id="KW-0488">Methylation</keyword>
<keyword evidence="3" id="KW-0807">Transducer</keyword>
<dbReference type="SUPFAM" id="SSF58104">
    <property type="entry name" value="Methyl-accepting chemotaxis protein (MCP) signaling domain"/>
    <property type="match status" value="1"/>
</dbReference>
<dbReference type="InterPro" id="IPR000014">
    <property type="entry name" value="PAS"/>
</dbReference>
<dbReference type="PANTHER" id="PTHR43531">
    <property type="entry name" value="PROTEIN ICFG"/>
    <property type="match status" value="1"/>
</dbReference>
<proteinExistence type="inferred from homology"/>
<dbReference type="PROSITE" id="PS50112">
    <property type="entry name" value="PAS"/>
    <property type="match status" value="2"/>
</dbReference>
<dbReference type="PROSITE" id="PS50111">
    <property type="entry name" value="CHEMOTAXIS_TRANSDUC_2"/>
    <property type="match status" value="1"/>
</dbReference>
<dbReference type="Pfam" id="PF08447">
    <property type="entry name" value="PAS_3"/>
    <property type="match status" value="2"/>
</dbReference>
<dbReference type="CDD" id="cd00130">
    <property type="entry name" value="PAS"/>
    <property type="match status" value="2"/>
</dbReference>